<keyword evidence="1" id="KW-0813">Transport</keyword>
<name>A0A0P9DFL4_9CHLR</name>
<evidence type="ECO:0000256" key="2">
    <source>
        <dbReference type="ARBA" id="ARBA00022741"/>
    </source>
</evidence>
<protein>
    <recommendedName>
        <fullName evidence="4">ABC transporter domain-containing protein</fullName>
    </recommendedName>
</protein>
<dbReference type="Pfam" id="PF00005">
    <property type="entry name" value="ABC_tran"/>
    <property type="match status" value="1"/>
</dbReference>
<dbReference type="PROSITE" id="PS50893">
    <property type="entry name" value="ABC_TRANSPORTER_2"/>
    <property type="match status" value="1"/>
</dbReference>
<dbReference type="InterPro" id="IPR027417">
    <property type="entry name" value="P-loop_NTPase"/>
</dbReference>
<evidence type="ECO:0000256" key="1">
    <source>
        <dbReference type="ARBA" id="ARBA00022448"/>
    </source>
</evidence>
<dbReference type="InterPro" id="IPR050093">
    <property type="entry name" value="ABC_SmlMolc_Importer"/>
</dbReference>
<dbReference type="AlphaFoldDB" id="A0A0P9DFL4"/>
<sequence length="164" mass="17966">MNHTEPPILDIRDVHKAYDGAPALRGVSLQIAPGAIVCLLGPSGCGKTTLLRLIAGLEQPDSGTLAFEGRALGDTPTHRRGFGLMFQDYALFPHRDVAGNVAFGLRMQNLPPERIAARVAEMLELVGLRGYERRRVYELSGGERQRVALARSLAPRPRLLMLDE</sequence>
<keyword evidence="2" id="KW-0547">Nucleotide-binding</keyword>
<evidence type="ECO:0000313" key="5">
    <source>
        <dbReference type="EMBL" id="KPV48816.1"/>
    </source>
</evidence>
<dbReference type="GO" id="GO:0016887">
    <property type="term" value="F:ATP hydrolysis activity"/>
    <property type="evidence" value="ECO:0007669"/>
    <property type="project" value="InterPro"/>
</dbReference>
<evidence type="ECO:0000313" key="6">
    <source>
        <dbReference type="Proteomes" id="UP000050509"/>
    </source>
</evidence>
<dbReference type="InterPro" id="IPR003593">
    <property type="entry name" value="AAA+_ATPase"/>
</dbReference>
<proteinExistence type="predicted"/>
<gene>
    <name evidence="5" type="ORF">SE17_36025</name>
</gene>
<dbReference type="InterPro" id="IPR003439">
    <property type="entry name" value="ABC_transporter-like_ATP-bd"/>
</dbReference>
<dbReference type="PROSITE" id="PS00211">
    <property type="entry name" value="ABC_TRANSPORTER_1"/>
    <property type="match status" value="1"/>
</dbReference>
<reference evidence="5 6" key="1">
    <citation type="submission" date="2015-09" db="EMBL/GenBank/DDBJ databases">
        <title>Draft genome sequence of Kouleothrix aurantiaca JCM 19913.</title>
        <authorList>
            <person name="Hemp J."/>
        </authorList>
    </citation>
    <scope>NUCLEOTIDE SEQUENCE [LARGE SCALE GENOMIC DNA]</scope>
    <source>
        <strain evidence="5 6">COM-B</strain>
    </source>
</reference>
<feature type="domain" description="ABC transporter" evidence="4">
    <location>
        <begin position="9"/>
        <end position="164"/>
    </location>
</feature>
<dbReference type="SUPFAM" id="SSF52540">
    <property type="entry name" value="P-loop containing nucleoside triphosphate hydrolases"/>
    <property type="match status" value="1"/>
</dbReference>
<evidence type="ECO:0000259" key="4">
    <source>
        <dbReference type="PROSITE" id="PS50893"/>
    </source>
</evidence>
<comment type="caution">
    <text evidence="5">The sequence shown here is derived from an EMBL/GenBank/DDBJ whole genome shotgun (WGS) entry which is preliminary data.</text>
</comment>
<accession>A0A0P9DFL4</accession>
<dbReference type="Proteomes" id="UP000050509">
    <property type="component" value="Unassembled WGS sequence"/>
</dbReference>
<keyword evidence="6" id="KW-1185">Reference proteome</keyword>
<dbReference type="SMART" id="SM00382">
    <property type="entry name" value="AAA"/>
    <property type="match status" value="1"/>
</dbReference>
<feature type="non-terminal residue" evidence="5">
    <location>
        <position position="164"/>
    </location>
</feature>
<dbReference type="PANTHER" id="PTHR42781:SF4">
    <property type="entry name" value="SPERMIDINE_PUTRESCINE IMPORT ATP-BINDING PROTEIN POTA"/>
    <property type="match status" value="1"/>
</dbReference>
<evidence type="ECO:0000256" key="3">
    <source>
        <dbReference type="ARBA" id="ARBA00022840"/>
    </source>
</evidence>
<dbReference type="PANTHER" id="PTHR42781">
    <property type="entry name" value="SPERMIDINE/PUTRESCINE IMPORT ATP-BINDING PROTEIN POTA"/>
    <property type="match status" value="1"/>
</dbReference>
<keyword evidence="3" id="KW-0067">ATP-binding</keyword>
<organism evidence="5 6">
    <name type="scientific">Kouleothrix aurantiaca</name>
    <dbReference type="NCBI Taxonomy" id="186479"/>
    <lineage>
        <taxon>Bacteria</taxon>
        <taxon>Bacillati</taxon>
        <taxon>Chloroflexota</taxon>
        <taxon>Chloroflexia</taxon>
        <taxon>Chloroflexales</taxon>
        <taxon>Roseiflexineae</taxon>
        <taxon>Roseiflexaceae</taxon>
        <taxon>Kouleothrix</taxon>
    </lineage>
</organism>
<dbReference type="InterPro" id="IPR017871">
    <property type="entry name" value="ABC_transporter-like_CS"/>
</dbReference>
<dbReference type="Gene3D" id="3.40.50.300">
    <property type="entry name" value="P-loop containing nucleotide triphosphate hydrolases"/>
    <property type="match status" value="1"/>
</dbReference>
<dbReference type="GO" id="GO:0005524">
    <property type="term" value="F:ATP binding"/>
    <property type="evidence" value="ECO:0007669"/>
    <property type="project" value="UniProtKB-KW"/>
</dbReference>
<dbReference type="EMBL" id="LJCR01002376">
    <property type="protein sequence ID" value="KPV48816.1"/>
    <property type="molecule type" value="Genomic_DNA"/>
</dbReference>